<sequence length="221" mass="24986">MTTPRDPATIRHLVVLGHPGLDSFNHAIARTYREEVGKLHQVTELDDLYARNFDPLLRRDELPVPGFKPRPDVASSLAQVDAAEMLVLIYPIWFGMPPAIVKGYVDRVLGADFSPEELKADLPSAALQGKRLTIFSTSAASRPWLEERGQWLALKQAFDTYLTRAFGLADCHHVHFDSIVPGLDPRFVEEHLEVVRQTARERATVLRYGDLPPRLLRQPDF</sequence>
<evidence type="ECO:0000256" key="2">
    <source>
        <dbReference type="ARBA" id="ARBA00023002"/>
    </source>
</evidence>
<accession>A0ABW8YHV8</accession>
<dbReference type="RefSeq" id="WP_408076733.1">
    <property type="nucleotide sequence ID" value="NZ_JBELQC010000001.1"/>
</dbReference>
<dbReference type="InterPro" id="IPR029039">
    <property type="entry name" value="Flavoprotein-like_sf"/>
</dbReference>
<organism evidence="4 5">
    <name type="scientific">Sphingomonas plantiphila</name>
    <dbReference type="NCBI Taxonomy" id="3163295"/>
    <lineage>
        <taxon>Bacteria</taxon>
        <taxon>Pseudomonadati</taxon>
        <taxon>Pseudomonadota</taxon>
        <taxon>Alphaproteobacteria</taxon>
        <taxon>Sphingomonadales</taxon>
        <taxon>Sphingomonadaceae</taxon>
        <taxon>Sphingomonas</taxon>
    </lineage>
</organism>
<keyword evidence="2" id="KW-0560">Oxidoreductase</keyword>
<evidence type="ECO:0000259" key="3">
    <source>
        <dbReference type="Pfam" id="PF02525"/>
    </source>
</evidence>
<evidence type="ECO:0000313" key="4">
    <source>
        <dbReference type="EMBL" id="MFL9839769.1"/>
    </source>
</evidence>
<comment type="caution">
    <text evidence="4">The sequence shown here is derived from an EMBL/GenBank/DDBJ whole genome shotgun (WGS) entry which is preliminary data.</text>
</comment>
<evidence type="ECO:0000313" key="5">
    <source>
        <dbReference type="Proteomes" id="UP001629244"/>
    </source>
</evidence>
<comment type="similarity">
    <text evidence="1">Belongs to the NAD(P)H dehydrogenase (quinone) family.</text>
</comment>
<dbReference type="EMBL" id="JBELQC010000001">
    <property type="protein sequence ID" value="MFL9839769.1"/>
    <property type="molecule type" value="Genomic_DNA"/>
</dbReference>
<name>A0ABW8YHV8_9SPHN</name>
<reference evidence="4 5" key="1">
    <citation type="submission" date="2024-06" db="EMBL/GenBank/DDBJ databases">
        <authorList>
            <person name="Kaempfer P."/>
            <person name="Viver T."/>
        </authorList>
    </citation>
    <scope>NUCLEOTIDE SEQUENCE [LARGE SCALE GENOMIC DNA]</scope>
    <source>
        <strain evidence="4 5">ST-64</strain>
    </source>
</reference>
<dbReference type="PANTHER" id="PTHR10204:SF34">
    <property type="entry name" value="NAD(P)H DEHYDROGENASE [QUINONE] 1 ISOFORM 1"/>
    <property type="match status" value="1"/>
</dbReference>
<dbReference type="InterPro" id="IPR003680">
    <property type="entry name" value="Flavodoxin_fold"/>
</dbReference>
<dbReference type="Gene3D" id="3.40.50.360">
    <property type="match status" value="1"/>
</dbReference>
<dbReference type="PANTHER" id="PTHR10204">
    <property type="entry name" value="NAD P H OXIDOREDUCTASE-RELATED"/>
    <property type="match status" value="1"/>
</dbReference>
<dbReference type="Proteomes" id="UP001629244">
    <property type="component" value="Unassembled WGS sequence"/>
</dbReference>
<dbReference type="InterPro" id="IPR051545">
    <property type="entry name" value="NAD(P)H_dehydrogenase_qn"/>
</dbReference>
<gene>
    <name evidence="4" type="ORF">ABS767_02230</name>
</gene>
<evidence type="ECO:0000256" key="1">
    <source>
        <dbReference type="ARBA" id="ARBA00006252"/>
    </source>
</evidence>
<dbReference type="Pfam" id="PF02525">
    <property type="entry name" value="Flavodoxin_2"/>
    <property type="match status" value="1"/>
</dbReference>
<proteinExistence type="inferred from homology"/>
<keyword evidence="5" id="KW-1185">Reference proteome</keyword>
<dbReference type="SUPFAM" id="SSF52218">
    <property type="entry name" value="Flavoproteins"/>
    <property type="match status" value="1"/>
</dbReference>
<feature type="domain" description="Flavodoxin-like fold" evidence="3">
    <location>
        <begin position="11"/>
        <end position="197"/>
    </location>
</feature>
<protein>
    <submittedName>
        <fullName evidence="4">NAD(P)H-dependent oxidoreductase</fullName>
    </submittedName>
</protein>